<name>A0A1H3GAV1_9EURY</name>
<evidence type="ECO:0000256" key="2">
    <source>
        <dbReference type="ARBA" id="ARBA00022598"/>
    </source>
</evidence>
<dbReference type="HAMAP" id="MF_01892">
    <property type="entry name" value="tRNA_Ile2_agm2C_synt"/>
    <property type="match status" value="1"/>
</dbReference>
<feature type="region of interest" description="Disordered" evidence="7">
    <location>
        <begin position="326"/>
        <end position="345"/>
    </location>
</feature>
<dbReference type="Gene3D" id="3.90.600.20">
    <property type="match status" value="1"/>
</dbReference>
<dbReference type="EMBL" id="FNPC01000002">
    <property type="protein sequence ID" value="SDY00396.1"/>
    <property type="molecule type" value="Genomic_DNA"/>
</dbReference>
<dbReference type="OrthoDB" id="39189at2157"/>
<comment type="subcellular location">
    <subcellularLocation>
        <location evidence="6">Cytoplasm</location>
    </subcellularLocation>
</comment>
<keyword evidence="5 6" id="KW-0067">ATP-binding</keyword>
<evidence type="ECO:0000256" key="3">
    <source>
        <dbReference type="ARBA" id="ARBA00022694"/>
    </source>
</evidence>
<gene>
    <name evidence="6" type="primary">tiaS</name>
    <name evidence="11" type="ORF">SAMN05216564_102400</name>
</gene>
<feature type="domain" description="TiaS-like TCKD" evidence="9">
    <location>
        <begin position="3"/>
        <end position="160"/>
    </location>
</feature>
<reference evidence="12" key="1">
    <citation type="submission" date="2016-10" db="EMBL/GenBank/DDBJ databases">
        <authorList>
            <person name="Varghese N."/>
            <person name="Submissions S."/>
        </authorList>
    </citation>
    <scope>NUCLEOTIDE SEQUENCE [LARGE SCALE GENOMIC DNA]</scope>
    <source>
        <strain evidence="12">DC30,IBRC 10041,KCTC 4046</strain>
    </source>
</reference>
<dbReference type="GO" id="GO:0005737">
    <property type="term" value="C:cytoplasm"/>
    <property type="evidence" value="ECO:0007669"/>
    <property type="project" value="UniProtKB-SubCell"/>
</dbReference>
<evidence type="ECO:0000256" key="1">
    <source>
        <dbReference type="ARBA" id="ARBA00022490"/>
    </source>
</evidence>
<evidence type="ECO:0000256" key="6">
    <source>
        <dbReference type="HAMAP-Rule" id="MF_01892"/>
    </source>
</evidence>
<comment type="function">
    <text evidence="6">ATP-dependent agmatine transferase that catalyzes the formation of 2-agmatinylcytidine (agm2C) at the wobble position (C34) of tRNA(Ile2), converting the codon specificity from AUG to AUA.</text>
</comment>
<evidence type="ECO:0000259" key="9">
    <source>
        <dbReference type="Pfam" id="PF22641"/>
    </source>
</evidence>
<protein>
    <recommendedName>
        <fullName evidence="6">tRNA(Ile2) 2-agmatinylcytidine synthetase TiaS</fullName>
        <shortName evidence="6">tRNA(Ile2)-agm2C synthetase</shortName>
        <ecNumber evidence="6">6.3.4.22</ecNumber>
    </recommendedName>
    <alternativeName>
        <fullName evidence="6">tRNA(Ile2) agmatidine synthetase</fullName>
    </alternativeName>
</protein>
<keyword evidence="1 6" id="KW-0963">Cytoplasm</keyword>
<dbReference type="GO" id="GO:0005524">
    <property type="term" value="F:ATP binding"/>
    <property type="evidence" value="ECO:0007669"/>
    <property type="project" value="UniProtKB-KW"/>
</dbReference>
<dbReference type="InterPro" id="IPR055394">
    <property type="entry name" value="Zn_ribbon_TiaS"/>
</dbReference>
<evidence type="ECO:0000259" key="10">
    <source>
        <dbReference type="Pfam" id="PF23783"/>
    </source>
</evidence>
<dbReference type="InterPro" id="IPR053870">
    <property type="entry name" value="TiaS-like_TCKD"/>
</dbReference>
<dbReference type="EC" id="6.3.4.22" evidence="6"/>
<evidence type="ECO:0000256" key="4">
    <source>
        <dbReference type="ARBA" id="ARBA00022741"/>
    </source>
</evidence>
<dbReference type="AlphaFoldDB" id="A0A1H3GAV1"/>
<feature type="domain" description="TiaS FLD" evidence="8">
    <location>
        <begin position="170"/>
        <end position="284"/>
    </location>
</feature>
<comment type="similarity">
    <text evidence="6">Belongs to the TiaS family.</text>
</comment>
<keyword evidence="2 6" id="KW-0436">Ligase</keyword>
<accession>A0A1H3GAV1</accession>
<evidence type="ECO:0000256" key="7">
    <source>
        <dbReference type="SAM" id="MobiDB-lite"/>
    </source>
</evidence>
<evidence type="ECO:0000313" key="11">
    <source>
        <dbReference type="EMBL" id="SDY00396.1"/>
    </source>
</evidence>
<keyword evidence="4 6" id="KW-0547">Nucleotide-binding</keyword>
<dbReference type="Gene3D" id="2.40.50.1010">
    <property type="match status" value="1"/>
</dbReference>
<dbReference type="Pfam" id="PF23783">
    <property type="entry name" value="Zn_ribbon_TiaS"/>
    <property type="match status" value="1"/>
</dbReference>
<comment type="catalytic activity">
    <reaction evidence="6">
        <text>cytidine(34) in tRNA(Ile2) + agmatine + ATP + H2O = 2-agmatinylcytidine(34) in tRNA(Ile2) + AMP + 2 phosphate + 2 H(+)</text>
        <dbReference type="Rhea" id="RHEA:43608"/>
        <dbReference type="Rhea" id="RHEA-COMP:10625"/>
        <dbReference type="Rhea" id="RHEA-COMP:10626"/>
        <dbReference type="ChEBI" id="CHEBI:15377"/>
        <dbReference type="ChEBI" id="CHEBI:15378"/>
        <dbReference type="ChEBI" id="CHEBI:30616"/>
        <dbReference type="ChEBI" id="CHEBI:43474"/>
        <dbReference type="ChEBI" id="CHEBI:58145"/>
        <dbReference type="ChEBI" id="CHEBI:82748"/>
        <dbReference type="ChEBI" id="CHEBI:83545"/>
        <dbReference type="ChEBI" id="CHEBI:456215"/>
        <dbReference type="EC" id="6.3.4.22"/>
    </reaction>
</comment>
<keyword evidence="3 6" id="KW-0819">tRNA processing</keyword>
<keyword evidence="12" id="KW-1185">Reference proteome</keyword>
<feature type="domain" description="TiaS C-terminal zinc ribbon" evidence="10">
    <location>
        <begin position="414"/>
        <end position="453"/>
    </location>
</feature>
<dbReference type="Pfam" id="PF08489">
    <property type="entry name" value="TiaS_FLD"/>
    <property type="match status" value="1"/>
</dbReference>
<dbReference type="PANTHER" id="PTHR40705:SF1">
    <property type="entry name" value="TRNA(ILE2) 2-AGMATINYLCYTIDINE SYNTHETASE TIAS"/>
    <property type="match status" value="1"/>
</dbReference>
<dbReference type="GO" id="GO:0002101">
    <property type="term" value="P:tRNA wobble cytosine modification"/>
    <property type="evidence" value="ECO:0007669"/>
    <property type="project" value="UniProtKB-UniRule"/>
</dbReference>
<dbReference type="InterPro" id="IPR024913">
    <property type="entry name" value="tRNA_Ile2__agm2C_synt"/>
</dbReference>
<dbReference type="CDD" id="cd04482">
    <property type="entry name" value="RPA2_OBF_like"/>
    <property type="match status" value="1"/>
</dbReference>
<feature type="compositionally biased region" description="Low complexity" evidence="7">
    <location>
        <begin position="326"/>
        <end position="335"/>
    </location>
</feature>
<proteinExistence type="inferred from homology"/>
<dbReference type="GO" id="GO:0016879">
    <property type="term" value="F:ligase activity, forming carbon-nitrogen bonds"/>
    <property type="evidence" value="ECO:0007669"/>
    <property type="project" value="UniProtKB-UniRule"/>
</dbReference>
<dbReference type="Pfam" id="PF22641">
    <property type="entry name" value="TiaS_TCKD"/>
    <property type="match status" value="1"/>
</dbReference>
<dbReference type="InterPro" id="IPR013696">
    <property type="entry name" value="TiaS_FLD"/>
</dbReference>
<dbReference type="PANTHER" id="PTHR40705">
    <property type="entry name" value="TRNA(ILE2) 2-AGMATINYLCYTIDINE SYNTHETASE TIAS"/>
    <property type="match status" value="1"/>
</dbReference>
<evidence type="ECO:0000313" key="12">
    <source>
        <dbReference type="Proteomes" id="UP000199079"/>
    </source>
</evidence>
<organism evidence="11 12">
    <name type="scientific">Halopenitus persicus</name>
    <dbReference type="NCBI Taxonomy" id="1048396"/>
    <lineage>
        <taxon>Archaea</taxon>
        <taxon>Methanobacteriati</taxon>
        <taxon>Methanobacteriota</taxon>
        <taxon>Stenosarchaea group</taxon>
        <taxon>Halobacteria</taxon>
        <taxon>Halobacteriales</taxon>
        <taxon>Haloferacaceae</taxon>
        <taxon>Halopenitus</taxon>
    </lineage>
</organism>
<dbReference type="RefSeq" id="WP_092731182.1">
    <property type="nucleotide sequence ID" value="NZ_FNPC01000002.1"/>
</dbReference>
<dbReference type="Gene3D" id="3.30.70.2200">
    <property type="match status" value="1"/>
</dbReference>
<evidence type="ECO:0000256" key="5">
    <source>
        <dbReference type="ARBA" id="ARBA00022840"/>
    </source>
</evidence>
<sequence>MTIVGLDDTDSRSRGMCTTYLATRVAERIEATDARVHRRLLVRLNPAVKHKTRGNAALALHTDLDPDRALEIATAAIREWSIGEDPRTSPGVVVADVSPDVGADAGPDPAAEADAVPGATDEANAIPEPIAEFARGALRRRYDLSDAISLIDEYDLHHAGFAAEGCPVEGRGRIGALAAVGAAAAFEEWTHEHIVYREFDRCGTPRSVDHDSVFTAADAGYPTVWDTVDRGTDAAVCVPNAPGPILYGIRGDDPDACRAVAERIDSEPVDRAATFLTNQGTDAHLRTGEIGSLRTGAGYRVDCVVATAPETRRGGHVFLELAAPGTSAGAKTGAKTEAETEAEADDARDRLLAAAFAPTERFRDRVRALRPGDRITVCGEVATGREADATAPERTIKLEKFAVRELVRTERVTPTCPDCGRSMSSAGRGQGYRCRDCGTAASGKETRRIDRDLEPGWYEVPPCARRHVAKPLVRGGFDAPVHPEQ</sequence>
<dbReference type="Proteomes" id="UP000199079">
    <property type="component" value="Unassembled WGS sequence"/>
</dbReference>
<evidence type="ECO:0000259" key="8">
    <source>
        <dbReference type="Pfam" id="PF08489"/>
    </source>
</evidence>